<dbReference type="AlphaFoldDB" id="A0A9N9B2M1"/>
<reference evidence="2" key="1">
    <citation type="submission" date="2021-06" db="EMBL/GenBank/DDBJ databases">
        <authorList>
            <person name="Kallberg Y."/>
            <person name="Tangrot J."/>
            <person name="Rosling A."/>
        </authorList>
    </citation>
    <scope>NUCLEOTIDE SEQUENCE</scope>
    <source>
        <strain evidence="2">MT106</strain>
    </source>
</reference>
<gene>
    <name evidence="2" type="ORF">AGERDE_LOCUS6789</name>
</gene>
<dbReference type="Proteomes" id="UP000789831">
    <property type="component" value="Unassembled WGS sequence"/>
</dbReference>
<proteinExistence type="predicted"/>
<dbReference type="EMBL" id="CAJVPL010001116">
    <property type="protein sequence ID" value="CAG8553503.1"/>
    <property type="molecule type" value="Genomic_DNA"/>
</dbReference>
<evidence type="ECO:0000256" key="1">
    <source>
        <dbReference type="SAM" id="SignalP"/>
    </source>
</evidence>
<keyword evidence="3" id="KW-1185">Reference proteome</keyword>
<evidence type="ECO:0000313" key="3">
    <source>
        <dbReference type="Proteomes" id="UP000789831"/>
    </source>
</evidence>
<name>A0A9N9B2M1_9GLOM</name>
<evidence type="ECO:0000313" key="2">
    <source>
        <dbReference type="EMBL" id="CAG8553503.1"/>
    </source>
</evidence>
<protein>
    <submittedName>
        <fullName evidence="2">5760_t:CDS:1</fullName>
    </submittedName>
</protein>
<dbReference type="OrthoDB" id="2433997at2759"/>
<feature type="chain" id="PRO_5040420312" evidence="1">
    <location>
        <begin position="18"/>
        <end position="146"/>
    </location>
</feature>
<accession>A0A9N9B2M1</accession>
<organism evidence="2 3">
    <name type="scientific">Ambispora gerdemannii</name>
    <dbReference type="NCBI Taxonomy" id="144530"/>
    <lineage>
        <taxon>Eukaryota</taxon>
        <taxon>Fungi</taxon>
        <taxon>Fungi incertae sedis</taxon>
        <taxon>Mucoromycota</taxon>
        <taxon>Glomeromycotina</taxon>
        <taxon>Glomeromycetes</taxon>
        <taxon>Archaeosporales</taxon>
        <taxon>Ambisporaceae</taxon>
        <taxon>Ambispora</taxon>
    </lineage>
</organism>
<keyword evidence="1" id="KW-0732">Signal</keyword>
<comment type="caution">
    <text evidence="2">The sequence shown here is derived from an EMBL/GenBank/DDBJ whole genome shotgun (WGS) entry which is preliminary data.</text>
</comment>
<feature type="signal peptide" evidence="1">
    <location>
        <begin position="1"/>
        <end position="17"/>
    </location>
</feature>
<sequence length="146" mass="15360">MRSLIFVLVLLASSVFAAPLDKRQDACGGFRITSPTQSGLQWTHGQCYQISFDAGNNSAGALQVTSVDLLDVAGNLVKTQWSGSVDPALQGYVPFFNLDLGPTPTTGTYSFRVNVHTSGGATCVRNTVSITGIFNPNSGFVPCPAS</sequence>